<dbReference type="OrthoDB" id="139492at2157"/>
<organism evidence="1 2">
    <name type="scientific">Halobellus clavatus</name>
    <dbReference type="NCBI Taxonomy" id="660517"/>
    <lineage>
        <taxon>Archaea</taxon>
        <taxon>Methanobacteriati</taxon>
        <taxon>Methanobacteriota</taxon>
        <taxon>Stenosarchaea group</taxon>
        <taxon>Halobacteria</taxon>
        <taxon>Halobacteriales</taxon>
        <taxon>Haloferacaceae</taxon>
        <taxon>Halobellus</taxon>
    </lineage>
</organism>
<dbReference type="EMBL" id="FNPB01000002">
    <property type="protein sequence ID" value="SDX80236.1"/>
    <property type="molecule type" value="Genomic_DNA"/>
</dbReference>
<reference evidence="2" key="1">
    <citation type="submission" date="2016-10" db="EMBL/GenBank/DDBJ databases">
        <authorList>
            <person name="Varghese N."/>
            <person name="Submissions S."/>
        </authorList>
    </citation>
    <scope>NUCLEOTIDE SEQUENCE [LARGE SCALE GENOMIC DNA]</scope>
    <source>
        <strain evidence="2">CGMCC 1.10118</strain>
    </source>
</reference>
<name>A0A1H3ENB3_9EURY</name>
<protein>
    <recommendedName>
        <fullName evidence="3">Pyridoxamine 5'-phosphate oxidase</fullName>
    </recommendedName>
</protein>
<dbReference type="AlphaFoldDB" id="A0A1H3ENB3"/>
<dbReference type="Proteomes" id="UP000199170">
    <property type="component" value="Unassembled WGS sequence"/>
</dbReference>
<keyword evidence="2" id="KW-1185">Reference proteome</keyword>
<gene>
    <name evidence="1" type="ORF">SAMN04487946_102408</name>
</gene>
<dbReference type="SUPFAM" id="SSF50475">
    <property type="entry name" value="FMN-binding split barrel"/>
    <property type="match status" value="1"/>
</dbReference>
<evidence type="ECO:0000313" key="2">
    <source>
        <dbReference type="Proteomes" id="UP000199170"/>
    </source>
</evidence>
<evidence type="ECO:0008006" key="3">
    <source>
        <dbReference type="Google" id="ProtNLM"/>
    </source>
</evidence>
<dbReference type="InterPro" id="IPR012349">
    <property type="entry name" value="Split_barrel_FMN-bd"/>
</dbReference>
<proteinExistence type="predicted"/>
<dbReference type="STRING" id="660517.SAMN04487946_102408"/>
<dbReference type="Gene3D" id="2.30.110.10">
    <property type="entry name" value="Electron Transport, Fmn-binding Protein, Chain A"/>
    <property type="match status" value="1"/>
</dbReference>
<evidence type="ECO:0000313" key="1">
    <source>
        <dbReference type="EMBL" id="SDX80236.1"/>
    </source>
</evidence>
<sequence length="174" mass="19489">MRVTGPWSRSRLDEFLLETQFPVRLGCRTPGGHPWLLSLWYAWGDGDAIDDAAGDSTAVDADADDSREILCATSADADVVTFLRNDPEISFEISTNEMPYRGVRGRGVADIETDTDKRLLRSLFDRYLGGTDNELATHLLSPDREEVRIRVTPKRLHSWDFSSRMADVTPAEEG</sequence>
<dbReference type="RefSeq" id="WP_089766008.1">
    <property type="nucleotide sequence ID" value="NZ_FNPB01000002.1"/>
</dbReference>
<accession>A0A1H3ENB3</accession>